<dbReference type="OMA" id="DIIASIW"/>
<evidence type="ECO:0000313" key="2">
    <source>
        <dbReference type="EMBL" id="CAD8052704.1"/>
    </source>
</evidence>
<name>A0A8S1KNU8_PARPR</name>
<sequence length="1279" mass="153163">MENRQLEIVNSILSKSPLTISKQEFRQVSEIILDYKLNGFVMALLRMQEFYLYFDIPLSIKHNIDLLSYMDEERINFFELIGYTYFNKGSYINFYKNLVLFKYKQITRLNQQNLFILHQVIGDIIASIWWHYEFFKQLVSRIYNNQYIQLVKLIQNQQKGIDEQINLLEFSKFSKYFKLIISNSLSYNLNKDQLLQNTDEFIQTLLKKDELIYEDILNYIQQSSAISVKKRIIYHKLLFYYWLISKQNQLQKEPQQKKQQQSLSQSAIQFRNTYSQNASRININQFQSGIYQSGIFGSKIQSQLSNSSIRYKKATNSIIQYLLENVINLEESLQDSDLYMQFDAYNEHYQNLAESLEMYEINDWNDLKVLSEQSTQIIKSVLENINIDKLVEVYQDRYFCLRSFSLIIDCTENLQSHIQYIDEQVQKSQYYQFPSATSQFYQFYDFINPKSQIDQIEIIRLLGLKLQFTKSQLNTFYRCIQLQVPDHYILMEAAIKLKSIQTTQNSLKNRDWLSQIDQENWLMLKVIVFQQTLIDIFYLIVQCCFEQQIFLNNWHRILKNLFQIITLSKTNDILLYFFQYVISNEQDFQHFLNLIFVTEPPKYSTNLYQELLNFLERVLNLENQQQKINILKGFQVIYPFPNIFKVNFLIDNINQKSRSLIQYIMIKQNQNDNEQMSQLCYQLHSSDQEFYSKFIPPEDTPGFDLHFTVERQQSEIQAKLFHQKIVEQLNLPKKEEVLNEIQKYLNPLRGTCKSLIKELDQNIFSNQIREISNQEILEYVLNHKKFIENHVEKKISQVKFRIQQKIKKIDILIEKYHNNRLIVNQMNKKIKLAQRSKFYIKSEYHNLIQPDYIVYKFIYELILVQRNISGSNLINPEFLNVFAMPKDFNEDNKKSNSIQIDQQQIKKQEQDIIQYYLQIGEEGKIPILKVFLDQLEIEMNNQIIELEQYQQDLIIKDLDDQINEFKKIQIGCSEFCPFCGRKCDQDVLKKHKHKCSNGHQIRSMNGILVDHKLSLLSCEELQDDYYVYDQQMQNLRKWIDLKQKYKNWNFCNFKNNEELKQHQLNYQTYWNNKVGKVICNFLNCRFFQKELDQSNQKNHFIFVIDESGSMAGQKWKIMMEAIQQCFIDLQKNLNNRITVIQFSDDARFVIGHNQPEEIPPLEQIKQFEMISGGTNFENAFLLIFYAIQRCISQFDFQTILFYTDGDADYPKISMDLFTQINQELRQKIDILICSEIKESKSLEKVCYLFQQKMGKGRIKENVNIDQVGQLLQEKVCQKY</sequence>
<dbReference type="PROSITE" id="PS50234">
    <property type="entry name" value="VWFA"/>
    <property type="match status" value="1"/>
</dbReference>
<comment type="caution">
    <text evidence="2">The sequence shown here is derived from an EMBL/GenBank/DDBJ whole genome shotgun (WGS) entry which is preliminary data.</text>
</comment>
<dbReference type="SMART" id="SM00327">
    <property type="entry name" value="VWA"/>
    <property type="match status" value="1"/>
</dbReference>
<dbReference type="Proteomes" id="UP000688137">
    <property type="component" value="Unassembled WGS sequence"/>
</dbReference>
<dbReference type="EMBL" id="CAJJDM010000016">
    <property type="protein sequence ID" value="CAD8052704.1"/>
    <property type="molecule type" value="Genomic_DNA"/>
</dbReference>
<dbReference type="AlphaFoldDB" id="A0A8S1KNU8"/>
<dbReference type="InterPro" id="IPR002035">
    <property type="entry name" value="VWF_A"/>
</dbReference>
<evidence type="ECO:0000313" key="3">
    <source>
        <dbReference type="Proteomes" id="UP000688137"/>
    </source>
</evidence>
<reference evidence="2" key="1">
    <citation type="submission" date="2021-01" db="EMBL/GenBank/DDBJ databases">
        <authorList>
            <consortium name="Genoscope - CEA"/>
            <person name="William W."/>
        </authorList>
    </citation>
    <scope>NUCLEOTIDE SEQUENCE</scope>
</reference>
<feature type="domain" description="VWFA" evidence="1">
    <location>
        <begin position="1099"/>
        <end position="1275"/>
    </location>
</feature>
<evidence type="ECO:0000259" key="1">
    <source>
        <dbReference type="PROSITE" id="PS50234"/>
    </source>
</evidence>
<gene>
    <name evidence="2" type="ORF">PPRIM_AZ9-3.1.T0190315</name>
</gene>
<proteinExistence type="predicted"/>
<accession>A0A8S1KNU8</accession>
<dbReference type="Pfam" id="PF13519">
    <property type="entry name" value="VWA_2"/>
    <property type="match status" value="1"/>
</dbReference>
<organism evidence="2 3">
    <name type="scientific">Paramecium primaurelia</name>
    <dbReference type="NCBI Taxonomy" id="5886"/>
    <lineage>
        <taxon>Eukaryota</taxon>
        <taxon>Sar</taxon>
        <taxon>Alveolata</taxon>
        <taxon>Ciliophora</taxon>
        <taxon>Intramacronucleata</taxon>
        <taxon>Oligohymenophorea</taxon>
        <taxon>Peniculida</taxon>
        <taxon>Parameciidae</taxon>
        <taxon>Paramecium</taxon>
    </lineage>
</organism>
<keyword evidence="3" id="KW-1185">Reference proteome</keyword>
<protein>
    <recommendedName>
        <fullName evidence="1">VWFA domain-containing protein</fullName>
    </recommendedName>
</protein>
<dbReference type="CDD" id="cd00198">
    <property type="entry name" value="vWFA"/>
    <property type="match status" value="1"/>
</dbReference>